<evidence type="ECO:0000256" key="6">
    <source>
        <dbReference type="PIRSR" id="PIRSR001430-2"/>
    </source>
</evidence>
<dbReference type="EC" id="5.4.99.12" evidence="4"/>
<dbReference type="InterPro" id="IPR001406">
    <property type="entry name" value="PsdUridine_synth_TruA"/>
</dbReference>
<dbReference type="Gene3D" id="3.30.70.580">
    <property type="entry name" value="Pseudouridine synthase I, catalytic domain, N-terminal subdomain"/>
    <property type="match status" value="1"/>
</dbReference>
<feature type="binding site" evidence="4 6">
    <location>
        <position position="108"/>
    </location>
    <ligand>
        <name>substrate</name>
    </ligand>
</feature>
<dbReference type="HAMAP" id="MF_00171">
    <property type="entry name" value="TruA"/>
    <property type="match status" value="1"/>
</dbReference>
<dbReference type="PANTHER" id="PTHR11142:SF0">
    <property type="entry name" value="TRNA PSEUDOURIDINE SYNTHASE-LIKE 1"/>
    <property type="match status" value="1"/>
</dbReference>
<dbReference type="InterPro" id="IPR020094">
    <property type="entry name" value="TruA/RsuA/RluB/E/F_N"/>
</dbReference>
<dbReference type="AlphaFoldDB" id="A0A7S9KZE0"/>
<keyword evidence="3 4" id="KW-0413">Isomerase</keyword>
<feature type="domain" description="Pseudouridine synthase I TruA alpha/beta" evidence="8">
    <location>
        <begin position="148"/>
        <end position="244"/>
    </location>
</feature>
<gene>
    <name evidence="4" type="primary">truA</name>
    <name evidence="9" type="ORF">IZT61_21895</name>
</gene>
<sequence>MRYFFHIAYQGQYFSGWQRQPNVKSVQEVIEQTLSKILKLPISIIGCGRTDAHVHASQFFFHADIENAVDFDLLYILNKALPHNIAVFDIIKMEGRPHARFDAVQRKYDYFVHTYKDPFLSKQSSFYQLKNLDFDKMGAVVKLLPKYNDYRAFCTHPDKYEHTICNVMEADLFVNQTGDRFRFHIASNRFLGKMIRITMGKILMVGQGELSIDEFESELINLKATKLSLPAHPTGLYLSKVTYPYLDLAPKSEIVAALQGGDWKSVSV</sequence>
<dbReference type="EMBL" id="CP064939">
    <property type="protein sequence ID" value="QPH39654.1"/>
    <property type="molecule type" value="Genomic_DNA"/>
</dbReference>
<evidence type="ECO:0000259" key="8">
    <source>
        <dbReference type="Pfam" id="PF01416"/>
    </source>
</evidence>
<comment type="caution">
    <text evidence="4">Lacks conserved residue(s) required for the propagation of feature annotation.</text>
</comment>
<keyword evidence="2 4" id="KW-0819">tRNA processing</keyword>
<dbReference type="KEGG" id="pex:IZT61_21895"/>
<evidence type="ECO:0000256" key="7">
    <source>
        <dbReference type="RuleBase" id="RU003792"/>
    </source>
</evidence>
<reference evidence="9 10" key="1">
    <citation type="submission" date="2020-11" db="EMBL/GenBank/DDBJ databases">
        <title>Pedobacter endophytica, an endophytic bacteria isolated form Carex pumila.</title>
        <authorList>
            <person name="Peng Y."/>
            <person name="Jiang L."/>
            <person name="Lee J."/>
        </authorList>
    </citation>
    <scope>NUCLEOTIDE SEQUENCE [LARGE SCALE GENOMIC DNA]</scope>
    <source>
        <strain evidence="9 10">JBR3-12</strain>
    </source>
</reference>
<evidence type="ECO:0000256" key="4">
    <source>
        <dbReference type="HAMAP-Rule" id="MF_00171"/>
    </source>
</evidence>
<evidence type="ECO:0000256" key="5">
    <source>
        <dbReference type="PIRSR" id="PIRSR001430-1"/>
    </source>
</evidence>
<dbReference type="GO" id="GO:0003723">
    <property type="term" value="F:RNA binding"/>
    <property type="evidence" value="ECO:0007669"/>
    <property type="project" value="InterPro"/>
</dbReference>
<protein>
    <recommendedName>
        <fullName evidence="4">tRNA pseudouridine synthase A</fullName>
        <ecNumber evidence="4">5.4.99.12</ecNumber>
    </recommendedName>
    <alternativeName>
        <fullName evidence="4">tRNA pseudouridine(38-40) synthase</fullName>
    </alternativeName>
    <alternativeName>
        <fullName evidence="4">tRNA pseudouridylate synthase I</fullName>
    </alternativeName>
    <alternativeName>
        <fullName evidence="4">tRNA-uridine isomerase I</fullName>
    </alternativeName>
</protein>
<evidence type="ECO:0000256" key="1">
    <source>
        <dbReference type="ARBA" id="ARBA00009375"/>
    </source>
</evidence>
<dbReference type="InterPro" id="IPR020103">
    <property type="entry name" value="PsdUridine_synth_cat_dom_sf"/>
</dbReference>
<evidence type="ECO:0000256" key="2">
    <source>
        <dbReference type="ARBA" id="ARBA00022694"/>
    </source>
</evidence>
<evidence type="ECO:0000313" key="10">
    <source>
        <dbReference type="Proteomes" id="UP000594759"/>
    </source>
</evidence>
<dbReference type="SUPFAM" id="SSF55120">
    <property type="entry name" value="Pseudouridine synthase"/>
    <property type="match status" value="1"/>
</dbReference>
<dbReference type="PANTHER" id="PTHR11142">
    <property type="entry name" value="PSEUDOURIDYLATE SYNTHASE"/>
    <property type="match status" value="1"/>
</dbReference>
<name>A0A7S9KZE0_9SPHI</name>
<comment type="function">
    <text evidence="4">Formation of pseudouridine at positions 38, 39 and 40 in the anticodon stem and loop of transfer RNAs.</text>
</comment>
<keyword evidence="10" id="KW-1185">Reference proteome</keyword>
<evidence type="ECO:0000256" key="3">
    <source>
        <dbReference type="ARBA" id="ARBA00023235"/>
    </source>
</evidence>
<dbReference type="PIRSF" id="PIRSF001430">
    <property type="entry name" value="tRNA_psdUrid_synth"/>
    <property type="match status" value="1"/>
</dbReference>
<dbReference type="GO" id="GO:0031119">
    <property type="term" value="P:tRNA pseudouridine synthesis"/>
    <property type="evidence" value="ECO:0007669"/>
    <property type="project" value="UniProtKB-UniRule"/>
</dbReference>
<proteinExistence type="inferred from homology"/>
<dbReference type="InterPro" id="IPR020097">
    <property type="entry name" value="PsdUridine_synth_TruA_a/b_dom"/>
</dbReference>
<feature type="active site" description="Nucleophile" evidence="4 5">
    <location>
        <position position="51"/>
    </location>
</feature>
<dbReference type="Proteomes" id="UP000594759">
    <property type="component" value="Chromosome"/>
</dbReference>
<dbReference type="GO" id="GO:0160147">
    <property type="term" value="F:tRNA pseudouridine(38-40) synthase activity"/>
    <property type="evidence" value="ECO:0007669"/>
    <property type="project" value="UniProtKB-EC"/>
</dbReference>
<organism evidence="9 10">
    <name type="scientific">Pedobacter endophyticus</name>
    <dbReference type="NCBI Taxonomy" id="2789740"/>
    <lineage>
        <taxon>Bacteria</taxon>
        <taxon>Pseudomonadati</taxon>
        <taxon>Bacteroidota</taxon>
        <taxon>Sphingobacteriia</taxon>
        <taxon>Sphingobacteriales</taxon>
        <taxon>Sphingobacteriaceae</taxon>
        <taxon>Pedobacter</taxon>
    </lineage>
</organism>
<evidence type="ECO:0000313" key="9">
    <source>
        <dbReference type="EMBL" id="QPH39654.1"/>
    </source>
</evidence>
<comment type="subunit">
    <text evidence="4">Homodimer.</text>
</comment>
<dbReference type="Gene3D" id="3.30.70.660">
    <property type="entry name" value="Pseudouridine synthase I, catalytic domain, C-terminal subdomain"/>
    <property type="match status" value="1"/>
</dbReference>
<accession>A0A7S9KZE0</accession>
<dbReference type="InterPro" id="IPR020095">
    <property type="entry name" value="PsdUridine_synth_TruA_C"/>
</dbReference>
<dbReference type="Pfam" id="PF01416">
    <property type="entry name" value="PseudoU_synth_1"/>
    <property type="match status" value="1"/>
</dbReference>
<comment type="catalytic activity">
    <reaction evidence="4 7">
        <text>uridine(38/39/40) in tRNA = pseudouridine(38/39/40) in tRNA</text>
        <dbReference type="Rhea" id="RHEA:22376"/>
        <dbReference type="Rhea" id="RHEA-COMP:10085"/>
        <dbReference type="Rhea" id="RHEA-COMP:10087"/>
        <dbReference type="ChEBI" id="CHEBI:65314"/>
        <dbReference type="ChEBI" id="CHEBI:65315"/>
        <dbReference type="EC" id="5.4.99.12"/>
    </reaction>
</comment>
<comment type="similarity">
    <text evidence="1 4 7">Belongs to the tRNA pseudouridine synthase TruA family.</text>
</comment>
<dbReference type="RefSeq" id="WP_196099120.1">
    <property type="nucleotide sequence ID" value="NZ_CP064939.1"/>
</dbReference>